<dbReference type="RefSeq" id="WP_079549415.1">
    <property type="nucleotide sequence ID" value="NZ_CAXONK010000004.1"/>
</dbReference>
<evidence type="ECO:0000313" key="2">
    <source>
        <dbReference type="EMBL" id="MDS0900199.1"/>
    </source>
</evidence>
<name>A0AAE4FFU3_MORMO</name>
<organism evidence="2 3">
    <name type="scientific">Morganella morganii</name>
    <name type="common">Proteus morganii</name>
    <dbReference type="NCBI Taxonomy" id="582"/>
    <lineage>
        <taxon>Bacteria</taxon>
        <taxon>Pseudomonadati</taxon>
        <taxon>Pseudomonadota</taxon>
        <taxon>Gammaproteobacteria</taxon>
        <taxon>Enterobacterales</taxon>
        <taxon>Morganellaceae</taxon>
        <taxon>Morganella</taxon>
    </lineage>
</organism>
<proteinExistence type="predicted"/>
<dbReference type="AlphaFoldDB" id="A0AAE4FFU3"/>
<dbReference type="EMBL" id="JAPKIY010000051">
    <property type="protein sequence ID" value="MDS0900199.1"/>
    <property type="molecule type" value="Genomic_DNA"/>
</dbReference>
<sequence>MNDYHSIFKNTCEEYISLLITTLDPLYPDKSKKEKEEVIDEKVNEFLELSQDEEAFNDEYDAYNINYVINLDIRLSIFLSIMSYIRATRYYAEGDYINSNHHINEAIFNAGTAYGYYIQIFSEQHSTEHMSKAASNTEKAKNSRRIKQEIIDFLSDNAWKNDWQSIDNCIPEIIEMLQKKANATGEFKINPNTIRTNIKKWSRSSSESQSDQEFQENLAEIFSSE</sequence>
<dbReference type="Proteomes" id="UP001182247">
    <property type="component" value="Unassembled WGS sequence"/>
</dbReference>
<evidence type="ECO:0000313" key="3">
    <source>
        <dbReference type="Proteomes" id="UP001182247"/>
    </source>
</evidence>
<gene>
    <name evidence="2" type="ORF">OSC06_19810</name>
</gene>
<comment type="caution">
    <text evidence="2">The sequence shown here is derived from an EMBL/GenBank/DDBJ whole genome shotgun (WGS) entry which is preliminary data.</text>
</comment>
<evidence type="ECO:0000256" key="1">
    <source>
        <dbReference type="SAM" id="MobiDB-lite"/>
    </source>
</evidence>
<feature type="region of interest" description="Disordered" evidence="1">
    <location>
        <begin position="201"/>
        <end position="225"/>
    </location>
</feature>
<feature type="compositionally biased region" description="Low complexity" evidence="1">
    <location>
        <begin position="203"/>
        <end position="216"/>
    </location>
</feature>
<reference evidence="2" key="1">
    <citation type="submission" date="2023-02" db="EMBL/GenBank/DDBJ databases">
        <title>Detection, antimicrobial susceptibility and genomic characterization of NDM-producing species of Morganellaceae, Yersiniaceae, and Enterobacteriaceae other than Klebsiella.</title>
        <authorList>
            <person name="Camargo C.H."/>
            <person name="Sacchi C.T."/>
            <person name="Campos K.R."/>
        </authorList>
    </citation>
    <scope>NUCLEOTIDE SEQUENCE</scope>
    <source>
        <strain evidence="2">1189_21</strain>
    </source>
</reference>
<protein>
    <submittedName>
        <fullName evidence="2">Uncharacterized protein</fullName>
    </submittedName>
</protein>
<accession>A0AAE4FFU3</accession>